<dbReference type="GO" id="GO:0030497">
    <property type="term" value="P:fatty acid elongation"/>
    <property type="evidence" value="ECO:0007669"/>
    <property type="project" value="TreeGrafter"/>
</dbReference>
<evidence type="ECO:0000256" key="1">
    <source>
        <dbReference type="ARBA" id="ARBA00006484"/>
    </source>
</evidence>
<comment type="similarity">
    <text evidence="1">Belongs to the short-chain dehydrogenases/reductases (SDR) family.</text>
</comment>
<dbReference type="KEGG" id="blag:BLTE_16450"/>
<keyword evidence="2" id="KW-0560">Oxidoreductase</keyword>
<dbReference type="GO" id="GO:0016616">
    <property type="term" value="F:oxidoreductase activity, acting on the CH-OH group of donors, NAD or NADP as acceptor"/>
    <property type="evidence" value="ECO:0007669"/>
    <property type="project" value="TreeGrafter"/>
</dbReference>
<dbReference type="NCBIfam" id="NF009466">
    <property type="entry name" value="PRK12826.1-2"/>
    <property type="match status" value="1"/>
</dbReference>
<dbReference type="SUPFAM" id="SSF51735">
    <property type="entry name" value="NAD(P)-binding Rossmann-fold domains"/>
    <property type="match status" value="1"/>
</dbReference>
<dbReference type="EMBL" id="AP018907">
    <property type="protein sequence ID" value="BBF92960.1"/>
    <property type="molecule type" value="Genomic_DNA"/>
</dbReference>
<dbReference type="InterPro" id="IPR036291">
    <property type="entry name" value="NAD(P)-bd_dom_sf"/>
</dbReference>
<sequence>MTGVPDLDVAAPGFGSPDVAAPDARASTAPVWNFAGRTAVVTGGGRGIGRAIAEGLKAGGARVHVFDRAAEPDLPGIDLHAVDVADSASVAAALKELGAGVDLLVNNAGITRDRTIARMSDDEWQAVLDVNLTGAFNMVRAVGPGMMAAGFGRIVNVVSINGLRGKFGQANYAASKAGLVALTKTAAREFGPRGVTVNAVAPGMVLTEMTLKLAEEHRQKALDESVLKRLPGVEDIAAAVLFLLSGHAAFITGQVLKVDAGQYI</sequence>
<reference evidence="4 5" key="1">
    <citation type="submission" date="2018-08" db="EMBL/GenBank/DDBJ databases">
        <title>Complete genome sequencing of Blastochloris tepida GI.</title>
        <authorList>
            <person name="Tsukatani Y."/>
            <person name="Mori H."/>
        </authorList>
    </citation>
    <scope>NUCLEOTIDE SEQUENCE [LARGE SCALE GENOMIC DNA]</scope>
    <source>
        <strain evidence="4 5">GI</strain>
    </source>
</reference>
<dbReference type="PANTHER" id="PTHR42760">
    <property type="entry name" value="SHORT-CHAIN DEHYDROGENASES/REDUCTASES FAMILY MEMBER"/>
    <property type="match status" value="1"/>
</dbReference>
<dbReference type="PANTHER" id="PTHR42760:SF40">
    <property type="entry name" value="3-OXOACYL-[ACYL-CARRIER-PROTEIN] REDUCTASE, CHLOROPLASTIC"/>
    <property type="match status" value="1"/>
</dbReference>
<dbReference type="Pfam" id="PF13561">
    <property type="entry name" value="adh_short_C2"/>
    <property type="match status" value="1"/>
</dbReference>
<dbReference type="PRINTS" id="PR00081">
    <property type="entry name" value="GDHRDH"/>
</dbReference>
<dbReference type="InterPro" id="IPR057326">
    <property type="entry name" value="KR_dom"/>
</dbReference>
<dbReference type="PRINTS" id="PR00080">
    <property type="entry name" value="SDRFAMILY"/>
</dbReference>
<feature type="domain" description="Ketoreductase" evidence="3">
    <location>
        <begin position="37"/>
        <end position="203"/>
    </location>
</feature>
<keyword evidence="5" id="KW-1185">Reference proteome</keyword>
<evidence type="ECO:0000256" key="2">
    <source>
        <dbReference type="ARBA" id="ARBA00023002"/>
    </source>
</evidence>
<protein>
    <submittedName>
        <fullName evidence="4">3-oxoacyl-[acyl-carrier-protein] reductase FabG</fullName>
    </submittedName>
</protein>
<dbReference type="InterPro" id="IPR002347">
    <property type="entry name" value="SDR_fam"/>
</dbReference>
<proteinExistence type="inferred from homology"/>
<dbReference type="Gene3D" id="3.40.50.720">
    <property type="entry name" value="NAD(P)-binding Rossmann-like Domain"/>
    <property type="match status" value="1"/>
</dbReference>
<dbReference type="AlphaFoldDB" id="A0A348G077"/>
<dbReference type="InterPro" id="IPR020904">
    <property type="entry name" value="Sc_DH/Rdtase_CS"/>
</dbReference>
<accession>A0A348G077</accession>
<dbReference type="PROSITE" id="PS00061">
    <property type="entry name" value="ADH_SHORT"/>
    <property type="match status" value="1"/>
</dbReference>
<dbReference type="SMART" id="SM00822">
    <property type="entry name" value="PKS_KR"/>
    <property type="match status" value="1"/>
</dbReference>
<dbReference type="OrthoDB" id="517007at2"/>
<name>A0A348G077_9HYPH</name>
<dbReference type="Proteomes" id="UP000266934">
    <property type="component" value="Chromosome"/>
</dbReference>
<organism evidence="4 5">
    <name type="scientific">Blastochloris tepida</name>
    <dbReference type="NCBI Taxonomy" id="2233851"/>
    <lineage>
        <taxon>Bacteria</taxon>
        <taxon>Pseudomonadati</taxon>
        <taxon>Pseudomonadota</taxon>
        <taxon>Alphaproteobacteria</taxon>
        <taxon>Hyphomicrobiales</taxon>
        <taxon>Blastochloridaceae</taxon>
        <taxon>Blastochloris</taxon>
    </lineage>
</organism>
<dbReference type="FunFam" id="3.40.50.720:FF:000173">
    <property type="entry name" value="3-oxoacyl-[acyl-carrier protein] reductase"/>
    <property type="match status" value="1"/>
</dbReference>
<gene>
    <name evidence="4" type="primary">fabG_1</name>
    <name evidence="4" type="ORF">BLTE_16450</name>
</gene>
<evidence type="ECO:0000259" key="3">
    <source>
        <dbReference type="SMART" id="SM00822"/>
    </source>
</evidence>
<evidence type="ECO:0000313" key="5">
    <source>
        <dbReference type="Proteomes" id="UP000266934"/>
    </source>
</evidence>
<evidence type="ECO:0000313" key="4">
    <source>
        <dbReference type="EMBL" id="BBF92960.1"/>
    </source>
</evidence>